<dbReference type="Proteomes" id="UP000778523">
    <property type="component" value="Unassembled WGS sequence"/>
</dbReference>
<sequence>MSTEENHGYVDAADFMADVEIERQEYLDETHLESTQFGAGRWADEFRSVLW</sequence>
<proteinExistence type="predicted"/>
<dbReference type="RefSeq" id="WP_158239144.1">
    <property type="nucleotide sequence ID" value="NZ_JABCSC020000001.1"/>
</dbReference>
<evidence type="ECO:0000313" key="1">
    <source>
        <dbReference type="EMBL" id="NSL54415.1"/>
    </source>
</evidence>
<accession>A0ABX2IK43</accession>
<evidence type="ECO:0000313" key="2">
    <source>
        <dbReference type="Proteomes" id="UP000778523"/>
    </source>
</evidence>
<name>A0ABX2IK43_9RHOO</name>
<dbReference type="EMBL" id="JABCSC020000001">
    <property type="protein sequence ID" value="NSL54415.1"/>
    <property type="molecule type" value="Genomic_DNA"/>
</dbReference>
<protein>
    <submittedName>
        <fullName evidence="1">Uncharacterized protein</fullName>
    </submittedName>
</protein>
<comment type="caution">
    <text evidence="1">The sequence shown here is derived from an EMBL/GenBank/DDBJ whole genome shotgun (WGS) entry which is preliminary data.</text>
</comment>
<keyword evidence="2" id="KW-1185">Reference proteome</keyword>
<reference evidence="1 2" key="1">
    <citation type="submission" date="2020-06" db="EMBL/GenBank/DDBJ databases">
        <title>Draft genome of Uliginosibacterium sp. IMCC34675.</title>
        <authorList>
            <person name="Song J."/>
        </authorList>
    </citation>
    <scope>NUCLEOTIDE SEQUENCE [LARGE SCALE GENOMIC DNA]</scope>
    <source>
        <strain evidence="1 2">IMCC34675</strain>
    </source>
</reference>
<gene>
    <name evidence="1" type="ORF">HJ583_005220</name>
</gene>
<organism evidence="1 2">
    <name type="scientific">Uliginosibacterium aquaticum</name>
    <dbReference type="NCBI Taxonomy" id="2731212"/>
    <lineage>
        <taxon>Bacteria</taxon>
        <taxon>Pseudomonadati</taxon>
        <taxon>Pseudomonadota</taxon>
        <taxon>Betaproteobacteria</taxon>
        <taxon>Rhodocyclales</taxon>
        <taxon>Zoogloeaceae</taxon>
        <taxon>Uliginosibacterium</taxon>
    </lineage>
</organism>